<protein>
    <submittedName>
        <fullName evidence="1">Uncharacterized protein</fullName>
    </submittedName>
</protein>
<organism evidence="1 2">
    <name type="scientific">Owenia fusiformis</name>
    <name type="common">Polychaete worm</name>
    <dbReference type="NCBI Taxonomy" id="6347"/>
    <lineage>
        <taxon>Eukaryota</taxon>
        <taxon>Metazoa</taxon>
        <taxon>Spiralia</taxon>
        <taxon>Lophotrochozoa</taxon>
        <taxon>Annelida</taxon>
        <taxon>Polychaeta</taxon>
        <taxon>Sedentaria</taxon>
        <taxon>Canalipalpata</taxon>
        <taxon>Sabellida</taxon>
        <taxon>Oweniida</taxon>
        <taxon>Oweniidae</taxon>
        <taxon>Owenia</taxon>
    </lineage>
</organism>
<name>A0A8S4P1C8_OWEFU</name>
<dbReference type="Proteomes" id="UP000749559">
    <property type="component" value="Unassembled WGS sequence"/>
</dbReference>
<reference evidence="1" key="1">
    <citation type="submission" date="2022-03" db="EMBL/GenBank/DDBJ databases">
        <authorList>
            <person name="Martin C."/>
        </authorList>
    </citation>
    <scope>NUCLEOTIDE SEQUENCE</scope>
</reference>
<gene>
    <name evidence="1" type="ORF">OFUS_LOCUS12631</name>
</gene>
<dbReference type="EMBL" id="CAIIXF020000006">
    <property type="protein sequence ID" value="CAH1786807.1"/>
    <property type="molecule type" value="Genomic_DNA"/>
</dbReference>
<proteinExistence type="predicted"/>
<feature type="non-terminal residue" evidence="1">
    <location>
        <position position="376"/>
    </location>
</feature>
<accession>A0A8S4P1C8</accession>
<dbReference type="AlphaFoldDB" id="A0A8S4P1C8"/>
<evidence type="ECO:0000313" key="1">
    <source>
        <dbReference type="EMBL" id="CAH1786807.1"/>
    </source>
</evidence>
<sequence length="376" mass="39305">LMIRVPITDSIPSEHFDTVKGLIYTTVQAAISDTVVAGFDSLPLFNAVSVGYLAHEDCPDAAAGFKLKIAIDSCTLDNTVIPTLKTRLISSLCKGCRLSLELESCVDGATEVVIDVTVMAFEQKKANDVSISMQQDLRDNYFTIMSAFSLDLIFISPFGVSPTEKVITVYLKSTESCLGEAQLTAFQLALRTAVSTALPYSDVIDKCAGFCNIMSVSLGECSAAGDGSMIQLDLTIHGNVANEIAILETYFLETVFSTIVLPDLYSAFTLSLTADEVTDTVGQACTAKFVVDGAVGFTACQALSESVITTGVQTALSTICTGCSLTIEINISCAVSSSSATLSVTPAGGTIVGGCDAAIGAVTSLFTGLDIEVSPP</sequence>
<comment type="caution">
    <text evidence="1">The sequence shown here is derived from an EMBL/GenBank/DDBJ whole genome shotgun (WGS) entry which is preliminary data.</text>
</comment>
<evidence type="ECO:0000313" key="2">
    <source>
        <dbReference type="Proteomes" id="UP000749559"/>
    </source>
</evidence>
<keyword evidence="2" id="KW-1185">Reference proteome</keyword>